<dbReference type="Proteomes" id="UP001165085">
    <property type="component" value="Unassembled WGS sequence"/>
</dbReference>
<keyword evidence="4" id="KW-1185">Reference proteome</keyword>
<sequence length="208" mass="23638">MISLRKALLNLILAQVACALLQGKGEPFRKQPFRARRALNPIASSSSSSRESLEPRKTDLRFGQIASTPFVLFDAISKGSLKREEVKTNDIIIAGNEIPQFNLYRYQSYVLTRVYYQGMDAKENKVVRLDVDELDAEVPEIAAEIGGKWQKYLALYSPNYHKASGPVVVTEEEMRIVSLKEEILSSTVLAMPGLFWLWLAYKFWLYGQ</sequence>
<feature type="transmembrane region" description="Helical" evidence="1">
    <location>
        <begin position="183"/>
        <end position="201"/>
    </location>
</feature>
<evidence type="ECO:0000256" key="1">
    <source>
        <dbReference type="SAM" id="Phobius"/>
    </source>
</evidence>
<proteinExistence type="predicted"/>
<organism evidence="3 4">
    <name type="scientific">Triparma strigata</name>
    <dbReference type="NCBI Taxonomy" id="1606541"/>
    <lineage>
        <taxon>Eukaryota</taxon>
        <taxon>Sar</taxon>
        <taxon>Stramenopiles</taxon>
        <taxon>Ochrophyta</taxon>
        <taxon>Bolidophyceae</taxon>
        <taxon>Parmales</taxon>
        <taxon>Triparmaceae</taxon>
        <taxon>Triparma</taxon>
    </lineage>
</organism>
<reference evidence="4" key="1">
    <citation type="journal article" date="2023" name="Commun. Biol.">
        <title>Genome analysis of Parmales, the sister group of diatoms, reveals the evolutionary specialization of diatoms from phago-mixotrophs to photoautotrophs.</title>
        <authorList>
            <person name="Ban H."/>
            <person name="Sato S."/>
            <person name="Yoshikawa S."/>
            <person name="Yamada K."/>
            <person name="Nakamura Y."/>
            <person name="Ichinomiya M."/>
            <person name="Sato N."/>
            <person name="Blanc-Mathieu R."/>
            <person name="Endo H."/>
            <person name="Kuwata A."/>
            <person name="Ogata H."/>
        </authorList>
    </citation>
    <scope>NUCLEOTIDE SEQUENCE [LARGE SCALE GENOMIC DNA]</scope>
    <source>
        <strain evidence="4">NIES 3701</strain>
    </source>
</reference>
<feature type="signal peptide" evidence="2">
    <location>
        <begin position="1"/>
        <end position="19"/>
    </location>
</feature>
<keyword evidence="1" id="KW-0472">Membrane</keyword>
<name>A0A9W7A654_9STRA</name>
<accession>A0A9W7A654</accession>
<keyword evidence="1" id="KW-0812">Transmembrane</keyword>
<evidence type="ECO:0000313" key="3">
    <source>
        <dbReference type="EMBL" id="GMH62634.1"/>
    </source>
</evidence>
<gene>
    <name evidence="3" type="ORF">TrST_g11278</name>
</gene>
<feature type="chain" id="PRO_5040998837" evidence="2">
    <location>
        <begin position="20"/>
        <end position="208"/>
    </location>
</feature>
<evidence type="ECO:0000256" key="2">
    <source>
        <dbReference type="SAM" id="SignalP"/>
    </source>
</evidence>
<dbReference type="AlphaFoldDB" id="A0A9W7A654"/>
<dbReference type="EMBL" id="BRXY01000079">
    <property type="protein sequence ID" value="GMH62634.1"/>
    <property type="molecule type" value="Genomic_DNA"/>
</dbReference>
<dbReference type="OrthoDB" id="196856at2759"/>
<keyword evidence="2" id="KW-0732">Signal</keyword>
<evidence type="ECO:0000313" key="4">
    <source>
        <dbReference type="Proteomes" id="UP001165085"/>
    </source>
</evidence>
<protein>
    <submittedName>
        <fullName evidence="3">Uncharacterized protein</fullName>
    </submittedName>
</protein>
<comment type="caution">
    <text evidence="3">The sequence shown here is derived from an EMBL/GenBank/DDBJ whole genome shotgun (WGS) entry which is preliminary data.</text>
</comment>
<keyword evidence="1" id="KW-1133">Transmembrane helix</keyword>